<accession>A0A2P4UBP2</accession>
<evidence type="ECO:0000259" key="5">
    <source>
        <dbReference type="PROSITE" id="PS50977"/>
    </source>
</evidence>
<keyword evidence="1" id="KW-0805">Transcription regulation</keyword>
<comment type="caution">
    <text evidence="6">The sequence shown here is derived from an EMBL/GenBank/DDBJ whole genome shotgun (WGS) entry which is preliminary data.</text>
</comment>
<keyword evidence="2 4" id="KW-0238">DNA-binding</keyword>
<dbReference type="InterPro" id="IPR009057">
    <property type="entry name" value="Homeodomain-like_sf"/>
</dbReference>
<dbReference type="InterPro" id="IPR050109">
    <property type="entry name" value="HTH-type_TetR-like_transc_reg"/>
</dbReference>
<dbReference type="GO" id="GO:0003700">
    <property type="term" value="F:DNA-binding transcription factor activity"/>
    <property type="evidence" value="ECO:0007669"/>
    <property type="project" value="TreeGrafter"/>
</dbReference>
<evidence type="ECO:0000313" key="6">
    <source>
        <dbReference type="EMBL" id="POM22452.1"/>
    </source>
</evidence>
<dbReference type="SUPFAM" id="SSF46689">
    <property type="entry name" value="Homeodomain-like"/>
    <property type="match status" value="1"/>
</dbReference>
<keyword evidence="7" id="KW-1185">Reference proteome</keyword>
<dbReference type="Pfam" id="PF00440">
    <property type="entry name" value="TetR_N"/>
    <property type="match status" value="1"/>
</dbReference>
<dbReference type="AlphaFoldDB" id="A0A2P4UBP2"/>
<dbReference type="Proteomes" id="UP000242367">
    <property type="component" value="Unassembled WGS sequence"/>
</dbReference>
<proteinExistence type="predicted"/>
<dbReference type="InterPro" id="IPR041347">
    <property type="entry name" value="MftR_C"/>
</dbReference>
<dbReference type="InterPro" id="IPR001647">
    <property type="entry name" value="HTH_TetR"/>
</dbReference>
<dbReference type="Gene3D" id="1.10.10.60">
    <property type="entry name" value="Homeodomain-like"/>
    <property type="match status" value="1"/>
</dbReference>
<dbReference type="EMBL" id="MTBP01000005">
    <property type="protein sequence ID" value="POM22452.1"/>
    <property type="molecule type" value="Genomic_DNA"/>
</dbReference>
<dbReference type="GO" id="GO:0000976">
    <property type="term" value="F:transcription cis-regulatory region binding"/>
    <property type="evidence" value="ECO:0007669"/>
    <property type="project" value="TreeGrafter"/>
</dbReference>
<protein>
    <submittedName>
        <fullName evidence="6">Transcriptional regulator BetI</fullName>
    </submittedName>
</protein>
<evidence type="ECO:0000256" key="4">
    <source>
        <dbReference type="PROSITE-ProRule" id="PRU00335"/>
    </source>
</evidence>
<evidence type="ECO:0000313" key="7">
    <source>
        <dbReference type="Proteomes" id="UP000242367"/>
    </source>
</evidence>
<feature type="DNA-binding region" description="H-T-H motif" evidence="4">
    <location>
        <begin position="34"/>
        <end position="53"/>
    </location>
</feature>
<keyword evidence="3" id="KW-0804">Transcription</keyword>
<name>A0A2P4UBP2_9ACTN</name>
<sequence length="200" mass="20827">MDGGLRERKKAATRAALGRAAVRLATERGAERVTVEAIAAAAGVSPRTFHNYFPGRDEAIVAPLLDAAHRLVAELRARPAAEPVGEALRAAVRAALLPGGEPEPSRDLLRIVRDEPGLVGRHLCGLLDTQRAIAAIIGARTGTDPSADLYPNLVAGVAAAALRTSADLWLDAPDRDLGALVDEAFALLRTGLPAPHSPGP</sequence>
<dbReference type="PANTHER" id="PTHR30055:SF238">
    <property type="entry name" value="MYCOFACTOCIN BIOSYNTHESIS TRANSCRIPTIONAL REGULATOR MFTR-RELATED"/>
    <property type="match status" value="1"/>
</dbReference>
<evidence type="ECO:0000256" key="3">
    <source>
        <dbReference type="ARBA" id="ARBA00023163"/>
    </source>
</evidence>
<evidence type="ECO:0000256" key="2">
    <source>
        <dbReference type="ARBA" id="ARBA00023125"/>
    </source>
</evidence>
<organism evidence="6 7">
    <name type="scientific">Actinomadura rubteroloni</name>
    <dbReference type="NCBI Taxonomy" id="1926885"/>
    <lineage>
        <taxon>Bacteria</taxon>
        <taxon>Bacillati</taxon>
        <taxon>Actinomycetota</taxon>
        <taxon>Actinomycetes</taxon>
        <taxon>Streptosporangiales</taxon>
        <taxon>Thermomonosporaceae</taxon>
        <taxon>Actinomadura</taxon>
    </lineage>
</organism>
<dbReference type="PROSITE" id="PS50977">
    <property type="entry name" value="HTH_TETR_2"/>
    <property type="match status" value="1"/>
</dbReference>
<feature type="domain" description="HTH tetR-type" evidence="5">
    <location>
        <begin position="11"/>
        <end position="71"/>
    </location>
</feature>
<gene>
    <name evidence="6" type="ORF">BTM25_54020</name>
</gene>
<dbReference type="Gene3D" id="1.10.357.10">
    <property type="entry name" value="Tetracycline Repressor, domain 2"/>
    <property type="match status" value="1"/>
</dbReference>
<dbReference type="PANTHER" id="PTHR30055">
    <property type="entry name" value="HTH-TYPE TRANSCRIPTIONAL REGULATOR RUTR"/>
    <property type="match status" value="1"/>
</dbReference>
<reference evidence="6 7" key="1">
    <citation type="journal article" date="2017" name="Chemistry">
        <title>Isolation, Biosynthesis and Chemical Modifications of Rubterolones A-F: Rare Tropolone Alkaloids from Actinomadura sp. 5-2.</title>
        <authorList>
            <person name="Guo H."/>
            <person name="Benndorf R."/>
            <person name="Leichnitz D."/>
            <person name="Klassen J.L."/>
            <person name="Vollmers J."/>
            <person name="Gorls H."/>
            <person name="Steinacker M."/>
            <person name="Weigel C."/>
            <person name="Dahse H.M."/>
            <person name="Kaster A.K."/>
            <person name="de Beer Z.W."/>
            <person name="Poulsen M."/>
            <person name="Beemelmanns C."/>
        </authorList>
    </citation>
    <scope>NUCLEOTIDE SEQUENCE [LARGE SCALE GENOMIC DNA]</scope>
    <source>
        <strain evidence="6 7">5-2</strain>
    </source>
</reference>
<dbReference type="Pfam" id="PF17754">
    <property type="entry name" value="TetR_C_14"/>
    <property type="match status" value="1"/>
</dbReference>
<evidence type="ECO:0000256" key="1">
    <source>
        <dbReference type="ARBA" id="ARBA00023015"/>
    </source>
</evidence>